<evidence type="ECO:0000313" key="3">
    <source>
        <dbReference type="Proteomes" id="UP000324748"/>
    </source>
</evidence>
<protein>
    <submittedName>
        <fullName evidence="2">Uncharacterized protein</fullName>
    </submittedName>
</protein>
<evidence type="ECO:0000313" key="2">
    <source>
        <dbReference type="EMBL" id="KAA1120603.1"/>
    </source>
</evidence>
<dbReference type="AlphaFoldDB" id="A0A5B0R5L9"/>
<dbReference type="EMBL" id="VDEP01000242">
    <property type="protein sequence ID" value="KAA1120603.1"/>
    <property type="molecule type" value="Genomic_DNA"/>
</dbReference>
<gene>
    <name evidence="1" type="ORF">PGT21_032246</name>
    <name evidence="2" type="ORF">PGTUg99_007376</name>
</gene>
<evidence type="ECO:0000313" key="4">
    <source>
        <dbReference type="Proteomes" id="UP000325313"/>
    </source>
</evidence>
<organism evidence="2 4">
    <name type="scientific">Puccinia graminis f. sp. tritici</name>
    <dbReference type="NCBI Taxonomy" id="56615"/>
    <lineage>
        <taxon>Eukaryota</taxon>
        <taxon>Fungi</taxon>
        <taxon>Dikarya</taxon>
        <taxon>Basidiomycota</taxon>
        <taxon>Pucciniomycotina</taxon>
        <taxon>Pucciniomycetes</taxon>
        <taxon>Pucciniales</taxon>
        <taxon>Pucciniaceae</taxon>
        <taxon>Puccinia</taxon>
    </lineage>
</organism>
<dbReference type="Proteomes" id="UP000325313">
    <property type="component" value="Unassembled WGS sequence"/>
</dbReference>
<keyword evidence="3" id="KW-1185">Reference proteome</keyword>
<dbReference type="Proteomes" id="UP000324748">
    <property type="component" value="Unassembled WGS sequence"/>
</dbReference>
<proteinExistence type="predicted"/>
<reference evidence="3 4" key="1">
    <citation type="submission" date="2019-05" db="EMBL/GenBank/DDBJ databases">
        <title>Emergence of the Ug99 lineage of the wheat stem rust pathogen through somatic hybridization.</title>
        <authorList>
            <person name="Li F."/>
            <person name="Upadhyaya N.M."/>
            <person name="Sperschneider J."/>
            <person name="Matny O."/>
            <person name="Nguyen-Phuc H."/>
            <person name="Mago R."/>
            <person name="Raley C."/>
            <person name="Miller M.E."/>
            <person name="Silverstein K.A.T."/>
            <person name="Henningsen E."/>
            <person name="Hirsch C.D."/>
            <person name="Visser B."/>
            <person name="Pretorius Z.A."/>
            <person name="Steffenson B.J."/>
            <person name="Schwessinger B."/>
            <person name="Dodds P.N."/>
            <person name="Figueroa M."/>
        </authorList>
    </citation>
    <scope>NUCLEOTIDE SEQUENCE [LARGE SCALE GENOMIC DNA]</scope>
    <source>
        <strain evidence="1">21-0</strain>
        <strain evidence="2 4">Ug99</strain>
    </source>
</reference>
<comment type="caution">
    <text evidence="2">The sequence shown here is derived from an EMBL/GenBank/DDBJ whole genome shotgun (WGS) entry which is preliminary data.</text>
</comment>
<sequence length="74" mass="8474">MENDLPRVPTPEWPPHQIYEPARPLLLKKTYRLIIDLIGVSGEDGHQVILRSGVQQPTIRGYKSVQDHYGTKIL</sequence>
<accession>A0A5B0R5L9</accession>
<dbReference type="EMBL" id="VSWC01000054">
    <property type="protein sequence ID" value="KAA1100237.1"/>
    <property type="molecule type" value="Genomic_DNA"/>
</dbReference>
<name>A0A5B0R5L9_PUCGR</name>
<evidence type="ECO:0000313" key="1">
    <source>
        <dbReference type="EMBL" id="KAA1100237.1"/>
    </source>
</evidence>